<evidence type="ECO:0000313" key="1">
    <source>
        <dbReference type="EMBL" id="MFB9713989.1"/>
    </source>
</evidence>
<dbReference type="Proteomes" id="UP001589536">
    <property type="component" value="Unassembled WGS sequence"/>
</dbReference>
<reference evidence="1 2" key="1">
    <citation type="submission" date="2024-09" db="EMBL/GenBank/DDBJ databases">
        <authorList>
            <person name="Sun Q."/>
            <person name="Mori K."/>
        </authorList>
    </citation>
    <scope>NUCLEOTIDE SEQUENCE [LARGE SCALE GENOMIC DNA]</scope>
    <source>
        <strain evidence="1 2">JCM 13519</strain>
    </source>
</reference>
<gene>
    <name evidence="1" type="ORF">ACFFPI_07445</name>
</gene>
<keyword evidence="2" id="KW-1185">Reference proteome</keyword>
<evidence type="ECO:0000313" key="2">
    <source>
        <dbReference type="Proteomes" id="UP001589536"/>
    </source>
</evidence>
<organism evidence="1 2">
    <name type="scientific">Arthrobacter methylotrophus</name>
    <dbReference type="NCBI Taxonomy" id="121291"/>
    <lineage>
        <taxon>Bacteria</taxon>
        <taxon>Bacillati</taxon>
        <taxon>Actinomycetota</taxon>
        <taxon>Actinomycetes</taxon>
        <taxon>Micrococcales</taxon>
        <taxon>Micrococcaceae</taxon>
        <taxon>Arthrobacter</taxon>
    </lineage>
</organism>
<proteinExistence type="predicted"/>
<accession>A0ABV5UR87</accession>
<dbReference type="EMBL" id="JBHMBH010000019">
    <property type="protein sequence ID" value="MFB9713989.1"/>
    <property type="molecule type" value="Genomic_DNA"/>
</dbReference>
<dbReference type="RefSeq" id="WP_345042604.1">
    <property type="nucleotide sequence ID" value="NZ_BAABED010000001.1"/>
</dbReference>
<sequence length="93" mass="10384">MSTPTVEAAINDLMDRAWNAVFKLLCDRGLIGNDLDVEEYTGLASWTEGLTRYTVVHSTTVAVLFRDTDPVDAIPFHRDLLGSDDPKAFFNLH</sequence>
<protein>
    <submittedName>
        <fullName evidence="1">Uncharacterized protein</fullName>
    </submittedName>
</protein>
<name>A0ABV5UR87_9MICC</name>
<comment type="caution">
    <text evidence="1">The sequence shown here is derived from an EMBL/GenBank/DDBJ whole genome shotgun (WGS) entry which is preliminary data.</text>
</comment>